<dbReference type="Pfam" id="PF04055">
    <property type="entry name" value="Radical_SAM"/>
    <property type="match status" value="1"/>
</dbReference>
<keyword evidence="6 9" id="KW-0408">Iron</keyword>
<proteinExistence type="inferred from homology"/>
<keyword evidence="4 9" id="KW-0949">S-adenosyl-L-methionine</keyword>
<sequence>MTRAHSLSRRIRWNELKSSVASPIHVFRNVENLRYPVSCSFHFTCLRTSTENDKTFSEKLANGPRFEDFLKDKKYDGKLKLEKGESGRLRLPPWLKTEIPIGKSYSNLKAQLRQLRLSTVCEEARCPNIGECWGGGSHGTATATIMLMGDTCTRGCRFCSVKTARVPPPLDAEEPVNTASAITDWGLDYVVLTSVDRDDLKDGGASHIASTVKELKKRSNILVECLVPDFRGNEDCVATIVNSNLDVYAHNIETVERLTPFVRDRRAQYRQSLAVLKAAKKLNPKLITKSSIMLGLGETDEEVEQTMRDLRDVGVDALTLGQYMQPTKRHLKVIEYVTPEKFKAWENLGNELGFLYTASGPLVRSSYKAGEYFLTNILKQRKKSQRIDDQSSLETRTKDIV</sequence>
<evidence type="ECO:0000256" key="6">
    <source>
        <dbReference type="ARBA" id="ARBA00023004"/>
    </source>
</evidence>
<dbReference type="UniPathway" id="UPA00538">
    <property type="reaction ID" value="UER00593"/>
</dbReference>
<keyword evidence="7 9" id="KW-0411">Iron-sulfur</keyword>
<evidence type="ECO:0000256" key="2">
    <source>
        <dbReference type="ARBA" id="ARBA00022485"/>
    </source>
</evidence>
<dbReference type="PANTHER" id="PTHR10949:SF0">
    <property type="entry name" value="LIPOYL SYNTHASE, MITOCHONDRIAL"/>
    <property type="match status" value="1"/>
</dbReference>
<dbReference type="Proteomes" id="UP000279307">
    <property type="component" value="Chromosome 14"/>
</dbReference>
<feature type="binding site" evidence="9">
    <location>
        <position position="132"/>
    </location>
    <ligand>
        <name>[4Fe-4S] cluster</name>
        <dbReference type="ChEBI" id="CHEBI:49883"/>
        <label>1</label>
    </ligand>
</feature>
<keyword evidence="2 9" id="KW-0004">4Fe-4S</keyword>
<organism evidence="11">
    <name type="scientific">Ooceraea biroi</name>
    <name type="common">Clonal raider ant</name>
    <name type="synonym">Cerapachys biroi</name>
    <dbReference type="NCBI Taxonomy" id="2015173"/>
    <lineage>
        <taxon>Eukaryota</taxon>
        <taxon>Metazoa</taxon>
        <taxon>Ecdysozoa</taxon>
        <taxon>Arthropoda</taxon>
        <taxon>Hexapoda</taxon>
        <taxon>Insecta</taxon>
        <taxon>Pterygota</taxon>
        <taxon>Neoptera</taxon>
        <taxon>Endopterygota</taxon>
        <taxon>Hymenoptera</taxon>
        <taxon>Apocrita</taxon>
        <taxon>Aculeata</taxon>
        <taxon>Formicoidea</taxon>
        <taxon>Formicidae</taxon>
        <taxon>Dorylinae</taxon>
        <taxon>Ooceraea</taxon>
    </lineage>
</organism>
<dbReference type="SUPFAM" id="SSF102114">
    <property type="entry name" value="Radical SAM enzymes"/>
    <property type="match status" value="1"/>
</dbReference>
<dbReference type="InterPro" id="IPR013785">
    <property type="entry name" value="Aldolase_TIM"/>
</dbReference>
<dbReference type="GO" id="GO:0016992">
    <property type="term" value="F:lipoate synthase activity"/>
    <property type="evidence" value="ECO:0007669"/>
    <property type="project" value="UniProtKB-UniRule"/>
</dbReference>
<evidence type="ECO:0000256" key="5">
    <source>
        <dbReference type="ARBA" id="ARBA00022723"/>
    </source>
</evidence>
<dbReference type="Pfam" id="PF16881">
    <property type="entry name" value="LIAS_N"/>
    <property type="match status" value="1"/>
</dbReference>
<evidence type="ECO:0000256" key="4">
    <source>
        <dbReference type="ARBA" id="ARBA00022691"/>
    </source>
</evidence>
<dbReference type="Gene3D" id="3.20.20.70">
    <property type="entry name" value="Aldolase class I"/>
    <property type="match status" value="1"/>
</dbReference>
<dbReference type="OrthoDB" id="3231at2759"/>
<name>A0A3L8D2I1_OOCBI</name>
<gene>
    <name evidence="11" type="ORF">DMN91_012602</name>
</gene>
<dbReference type="NCBIfam" id="NF004019">
    <property type="entry name" value="PRK05481.1"/>
    <property type="match status" value="1"/>
</dbReference>
<dbReference type="SFLD" id="SFLDS00029">
    <property type="entry name" value="Radical_SAM"/>
    <property type="match status" value="1"/>
</dbReference>
<comment type="catalytic activity">
    <reaction evidence="8 9">
        <text>[[Fe-S] cluster scaffold protein carrying a second [4Fe-4S](2+) cluster] + N(6)-octanoyl-L-lysyl-[protein] + 2 oxidized [2Fe-2S]-[ferredoxin] + 2 S-adenosyl-L-methionine + 4 H(+) = [[Fe-S] cluster scaffold protein] + N(6)-[(R)-dihydrolipoyl]-L-lysyl-[protein] + 4 Fe(3+) + 2 hydrogen sulfide + 2 5'-deoxyadenosine + 2 L-methionine + 2 reduced [2Fe-2S]-[ferredoxin]</text>
        <dbReference type="Rhea" id="RHEA:16585"/>
        <dbReference type="Rhea" id="RHEA-COMP:9928"/>
        <dbReference type="Rhea" id="RHEA-COMP:10000"/>
        <dbReference type="Rhea" id="RHEA-COMP:10001"/>
        <dbReference type="Rhea" id="RHEA-COMP:10475"/>
        <dbReference type="Rhea" id="RHEA-COMP:14568"/>
        <dbReference type="Rhea" id="RHEA-COMP:14569"/>
        <dbReference type="ChEBI" id="CHEBI:15378"/>
        <dbReference type="ChEBI" id="CHEBI:17319"/>
        <dbReference type="ChEBI" id="CHEBI:29034"/>
        <dbReference type="ChEBI" id="CHEBI:29919"/>
        <dbReference type="ChEBI" id="CHEBI:33722"/>
        <dbReference type="ChEBI" id="CHEBI:33737"/>
        <dbReference type="ChEBI" id="CHEBI:33738"/>
        <dbReference type="ChEBI" id="CHEBI:57844"/>
        <dbReference type="ChEBI" id="CHEBI:59789"/>
        <dbReference type="ChEBI" id="CHEBI:78809"/>
        <dbReference type="ChEBI" id="CHEBI:83100"/>
        <dbReference type="EC" id="2.8.1.8"/>
    </reaction>
</comment>
<comment type="cofactor">
    <cofactor evidence="9">
        <name>[4Fe-4S] cluster</name>
        <dbReference type="ChEBI" id="CHEBI:49883"/>
    </cofactor>
    <text evidence="9">Binds 2 [4Fe-4S] clusters per subunit. One cluster is coordinated with 3 cysteines and an exchangeable S-adenosyl-L-methionine.</text>
</comment>
<dbReference type="InterPro" id="IPR007197">
    <property type="entry name" value="rSAM"/>
</dbReference>
<comment type="similarity">
    <text evidence="9">Belongs to the radical SAM superfamily. Lipoyl synthase family.</text>
</comment>
<dbReference type="FunFam" id="3.20.20.70:FF:000036">
    <property type="entry name" value="Lipoyl synthase, mitochondrial"/>
    <property type="match status" value="1"/>
</dbReference>
<dbReference type="InterPro" id="IPR006638">
    <property type="entry name" value="Elp3/MiaA/NifB-like_rSAM"/>
</dbReference>
<reference evidence="11" key="1">
    <citation type="journal article" date="2018" name="Genome Res.">
        <title>The genomic architecture and molecular evolution of ant odorant receptors.</title>
        <authorList>
            <person name="McKenzie S.K."/>
            <person name="Kronauer D.J.C."/>
        </authorList>
    </citation>
    <scope>NUCLEOTIDE SEQUENCE [LARGE SCALE GENOMIC DNA]</scope>
    <source>
        <strain evidence="11">Clonal line C1</strain>
    </source>
</reference>
<dbReference type="SMART" id="SM00729">
    <property type="entry name" value="Elp3"/>
    <property type="match status" value="1"/>
</dbReference>
<reference evidence="11" key="2">
    <citation type="submission" date="2018-07" db="EMBL/GenBank/DDBJ databases">
        <authorList>
            <person name="Mckenzie S.K."/>
            <person name="Kronauer D.J.C."/>
        </authorList>
    </citation>
    <scope>NUCLEOTIDE SEQUENCE</scope>
    <source>
        <strain evidence="11">Clonal line C1</strain>
    </source>
</reference>
<dbReference type="HAMAP" id="MF_00206">
    <property type="entry name" value="Lipoyl_synth"/>
    <property type="match status" value="1"/>
</dbReference>
<evidence type="ECO:0000313" key="11">
    <source>
        <dbReference type="EMBL" id="RLU14715.1"/>
    </source>
</evidence>
<comment type="caution">
    <text evidence="11">The sequence shown here is derived from an EMBL/GenBank/DDBJ whole genome shotgun (WGS) entry which is preliminary data.</text>
</comment>
<evidence type="ECO:0000256" key="9">
    <source>
        <dbReference type="HAMAP-Rule" id="MF_03123"/>
    </source>
</evidence>
<feature type="binding site" evidence="9">
    <location>
        <position position="159"/>
    </location>
    <ligand>
        <name>[4Fe-4S] cluster</name>
        <dbReference type="ChEBI" id="CHEBI:49883"/>
        <label>2</label>
        <note>4Fe-4S-S-AdoMet</note>
    </ligand>
</feature>
<dbReference type="GO" id="GO:0051539">
    <property type="term" value="F:4 iron, 4 sulfur cluster binding"/>
    <property type="evidence" value="ECO:0007669"/>
    <property type="project" value="UniProtKB-UniRule"/>
</dbReference>
<dbReference type="EMBL" id="QOIP01000014">
    <property type="protein sequence ID" value="RLU14715.1"/>
    <property type="molecule type" value="Genomic_DNA"/>
</dbReference>
<evidence type="ECO:0000256" key="8">
    <source>
        <dbReference type="ARBA" id="ARBA00047326"/>
    </source>
</evidence>
<comment type="subcellular location">
    <subcellularLocation>
        <location evidence="1 9">Mitochondrion</location>
    </subcellularLocation>
</comment>
<dbReference type="InterPro" id="IPR003698">
    <property type="entry name" value="Lipoyl_synth"/>
</dbReference>
<feature type="domain" description="Radical SAM core" evidence="10">
    <location>
        <begin position="137"/>
        <end position="355"/>
    </location>
</feature>
<accession>A0A3L8D2I1</accession>
<evidence type="ECO:0000256" key="1">
    <source>
        <dbReference type="ARBA" id="ARBA00004173"/>
    </source>
</evidence>
<keyword evidence="5 9" id="KW-0479">Metal-binding</keyword>
<evidence type="ECO:0000256" key="3">
    <source>
        <dbReference type="ARBA" id="ARBA00022679"/>
    </source>
</evidence>
<dbReference type="GO" id="GO:0005739">
    <property type="term" value="C:mitochondrion"/>
    <property type="evidence" value="ECO:0007669"/>
    <property type="project" value="UniProtKB-SubCell"/>
</dbReference>
<dbReference type="PROSITE" id="PS51918">
    <property type="entry name" value="RADICAL_SAM"/>
    <property type="match status" value="1"/>
</dbReference>
<feature type="binding site" evidence="9">
    <location>
        <position position="121"/>
    </location>
    <ligand>
        <name>[4Fe-4S] cluster</name>
        <dbReference type="ChEBI" id="CHEBI:49883"/>
        <label>1</label>
    </ligand>
</feature>
<feature type="binding site" evidence="9">
    <location>
        <position position="152"/>
    </location>
    <ligand>
        <name>[4Fe-4S] cluster</name>
        <dbReference type="ChEBI" id="CHEBI:49883"/>
        <label>2</label>
        <note>4Fe-4S-S-AdoMet</note>
    </ligand>
</feature>
<dbReference type="AlphaFoldDB" id="A0A3L8D2I1"/>
<feature type="binding site" evidence="9">
    <location>
        <position position="156"/>
    </location>
    <ligand>
        <name>[4Fe-4S] cluster</name>
        <dbReference type="ChEBI" id="CHEBI:49883"/>
        <label>2</label>
        <note>4Fe-4S-S-AdoMet</note>
    </ligand>
</feature>
<dbReference type="PANTHER" id="PTHR10949">
    <property type="entry name" value="LIPOYL SYNTHASE"/>
    <property type="match status" value="1"/>
</dbReference>
<dbReference type="InterPro" id="IPR058240">
    <property type="entry name" value="rSAM_sf"/>
</dbReference>
<keyword evidence="3 9" id="KW-0808">Transferase</keyword>
<comment type="pathway">
    <text evidence="9">Protein modification; protein lipoylation via endogenous pathway; protein N(6)-(lipoyl)lysine from octanoyl-[acyl-carrier-protein]: step 2/2.</text>
</comment>
<dbReference type="InterPro" id="IPR031691">
    <property type="entry name" value="LIAS_N"/>
</dbReference>
<dbReference type="GO" id="GO:0046872">
    <property type="term" value="F:metal ion binding"/>
    <property type="evidence" value="ECO:0007669"/>
    <property type="project" value="UniProtKB-KW"/>
</dbReference>
<dbReference type="NCBIfam" id="NF009544">
    <property type="entry name" value="PRK12928.1"/>
    <property type="match status" value="1"/>
</dbReference>
<protein>
    <recommendedName>
        <fullName evidence="9">Lipoyl synthase, mitochondrial</fullName>
        <ecNumber evidence="9">2.8.1.8</ecNumber>
    </recommendedName>
    <alternativeName>
        <fullName evidence="9">Lipoate synthase</fullName>
        <shortName evidence="9">LS</shortName>
        <shortName evidence="9">Lip-syn</shortName>
    </alternativeName>
    <alternativeName>
        <fullName evidence="9">Lipoic acid synthase</fullName>
    </alternativeName>
</protein>
<evidence type="ECO:0000256" key="7">
    <source>
        <dbReference type="ARBA" id="ARBA00023014"/>
    </source>
</evidence>
<dbReference type="SFLD" id="SFLDG01058">
    <property type="entry name" value="lipoyl_synthase_like"/>
    <property type="match status" value="1"/>
</dbReference>
<dbReference type="SFLD" id="SFLDF00271">
    <property type="entry name" value="lipoyl_synthase"/>
    <property type="match status" value="1"/>
</dbReference>
<dbReference type="GO" id="GO:0009249">
    <property type="term" value="P:protein lipoylation"/>
    <property type="evidence" value="ECO:0007669"/>
    <property type="project" value="UniProtKB-UniRule"/>
</dbReference>
<feature type="binding site" evidence="9">
    <location>
        <position position="366"/>
    </location>
    <ligand>
        <name>[4Fe-4S] cluster</name>
        <dbReference type="ChEBI" id="CHEBI:49883"/>
        <label>1</label>
    </ligand>
</feature>
<comment type="function">
    <text evidence="9">Catalyzes the radical-mediated insertion of two sulfur atoms into the C-6 and C-8 positions of the octanoyl moiety bound to the lipoyl domains of lipoate-dependent enzymes, thereby converting the octanoylated domains into lipoylated derivatives.</text>
</comment>
<feature type="binding site" evidence="9">
    <location>
        <position position="126"/>
    </location>
    <ligand>
        <name>[4Fe-4S] cluster</name>
        <dbReference type="ChEBI" id="CHEBI:49883"/>
        <label>1</label>
    </ligand>
</feature>
<keyword evidence="9" id="KW-0496">Mitochondrion</keyword>
<evidence type="ECO:0000259" key="10">
    <source>
        <dbReference type="PROSITE" id="PS51918"/>
    </source>
</evidence>
<dbReference type="NCBIfam" id="TIGR00510">
    <property type="entry name" value="lipA"/>
    <property type="match status" value="1"/>
</dbReference>
<dbReference type="EC" id="2.8.1.8" evidence="9"/>